<dbReference type="InterPro" id="IPR007627">
    <property type="entry name" value="RNA_pol_sigma70_r2"/>
</dbReference>
<dbReference type="Gene3D" id="1.10.1740.10">
    <property type="match status" value="1"/>
</dbReference>
<comment type="similarity">
    <text evidence="1">Belongs to the sigma-70 factor family. ECF subfamily.</text>
</comment>
<dbReference type="InterPro" id="IPR036388">
    <property type="entry name" value="WH-like_DNA-bd_sf"/>
</dbReference>
<evidence type="ECO:0000256" key="2">
    <source>
        <dbReference type="ARBA" id="ARBA00023015"/>
    </source>
</evidence>
<evidence type="ECO:0000256" key="1">
    <source>
        <dbReference type="ARBA" id="ARBA00010641"/>
    </source>
</evidence>
<dbReference type="InterPro" id="IPR014284">
    <property type="entry name" value="RNA_pol_sigma-70_dom"/>
</dbReference>
<keyword evidence="3" id="KW-0731">Sigma factor</keyword>
<evidence type="ECO:0000259" key="5">
    <source>
        <dbReference type="Pfam" id="PF04542"/>
    </source>
</evidence>
<dbReference type="GO" id="GO:0006352">
    <property type="term" value="P:DNA-templated transcription initiation"/>
    <property type="evidence" value="ECO:0007669"/>
    <property type="project" value="InterPro"/>
</dbReference>
<evidence type="ECO:0000256" key="4">
    <source>
        <dbReference type="ARBA" id="ARBA00023163"/>
    </source>
</evidence>
<dbReference type="SUPFAM" id="SSF88946">
    <property type="entry name" value="Sigma2 domain of RNA polymerase sigma factors"/>
    <property type="match status" value="1"/>
</dbReference>
<keyword evidence="2" id="KW-0805">Transcription regulation</keyword>
<organism evidence="7 8">
    <name type="scientific">Hymenobacter telluris</name>
    <dbReference type="NCBI Taxonomy" id="2816474"/>
    <lineage>
        <taxon>Bacteria</taxon>
        <taxon>Pseudomonadati</taxon>
        <taxon>Bacteroidota</taxon>
        <taxon>Cytophagia</taxon>
        <taxon>Cytophagales</taxon>
        <taxon>Hymenobacteraceae</taxon>
        <taxon>Hymenobacter</taxon>
    </lineage>
</organism>
<dbReference type="Proteomes" id="UP000664144">
    <property type="component" value="Unassembled WGS sequence"/>
</dbReference>
<dbReference type="PANTHER" id="PTHR43133:SF46">
    <property type="entry name" value="RNA POLYMERASE SIGMA-70 FACTOR ECF SUBFAMILY"/>
    <property type="match status" value="1"/>
</dbReference>
<dbReference type="GO" id="GO:0003677">
    <property type="term" value="F:DNA binding"/>
    <property type="evidence" value="ECO:0007669"/>
    <property type="project" value="InterPro"/>
</dbReference>
<gene>
    <name evidence="7" type="ORF">J0X19_21505</name>
</gene>
<evidence type="ECO:0000256" key="3">
    <source>
        <dbReference type="ARBA" id="ARBA00023082"/>
    </source>
</evidence>
<name>A0A939JF23_9BACT</name>
<dbReference type="NCBIfam" id="TIGR02937">
    <property type="entry name" value="sigma70-ECF"/>
    <property type="match status" value="1"/>
</dbReference>
<evidence type="ECO:0000313" key="8">
    <source>
        <dbReference type="Proteomes" id="UP000664144"/>
    </source>
</evidence>
<proteinExistence type="inferred from homology"/>
<dbReference type="EMBL" id="JAFLQZ010000020">
    <property type="protein sequence ID" value="MBO0360553.1"/>
    <property type="molecule type" value="Genomic_DNA"/>
</dbReference>
<sequence length="199" mass="23130">MYTPAPSYNEQRYNEDLALWQAFRAGQQQALATLFDRYAQQLYSYGHHIIGDEEVVKDGIQTVFVNLWARRENLALEVSVKFYLYGSLRRELLKSRKETRMWVHGPAHHENEPSIEQQLVASEDEHQRIIKLSASLGLLSGREKEIINLKYFNNFKIREIAGLLQLNEQTVSNLLYRALQKLRRSFTISLALLLLLPGV</sequence>
<dbReference type="InterPro" id="IPR013249">
    <property type="entry name" value="RNA_pol_sigma70_r4_t2"/>
</dbReference>
<dbReference type="InterPro" id="IPR013324">
    <property type="entry name" value="RNA_pol_sigma_r3/r4-like"/>
</dbReference>
<protein>
    <submittedName>
        <fullName evidence="7">Sigma-70 family RNA polymerase sigma factor</fullName>
    </submittedName>
</protein>
<dbReference type="RefSeq" id="WP_206986471.1">
    <property type="nucleotide sequence ID" value="NZ_JAFLQZ010000020.1"/>
</dbReference>
<dbReference type="GO" id="GO:0016987">
    <property type="term" value="F:sigma factor activity"/>
    <property type="evidence" value="ECO:0007669"/>
    <property type="project" value="UniProtKB-KW"/>
</dbReference>
<dbReference type="Pfam" id="PF08281">
    <property type="entry name" value="Sigma70_r4_2"/>
    <property type="match status" value="1"/>
</dbReference>
<reference evidence="7" key="1">
    <citation type="submission" date="2021-03" db="EMBL/GenBank/DDBJ databases">
        <authorList>
            <person name="Kim M.K."/>
        </authorList>
    </citation>
    <scope>NUCLEOTIDE SEQUENCE</scope>
    <source>
        <strain evidence="7">BT186</strain>
    </source>
</reference>
<dbReference type="InterPro" id="IPR013325">
    <property type="entry name" value="RNA_pol_sigma_r2"/>
</dbReference>
<comment type="caution">
    <text evidence="7">The sequence shown here is derived from an EMBL/GenBank/DDBJ whole genome shotgun (WGS) entry which is preliminary data.</text>
</comment>
<dbReference type="AlphaFoldDB" id="A0A939JF23"/>
<dbReference type="SUPFAM" id="SSF88659">
    <property type="entry name" value="Sigma3 and sigma4 domains of RNA polymerase sigma factors"/>
    <property type="match status" value="1"/>
</dbReference>
<dbReference type="InterPro" id="IPR039425">
    <property type="entry name" value="RNA_pol_sigma-70-like"/>
</dbReference>
<dbReference type="Gene3D" id="1.10.10.10">
    <property type="entry name" value="Winged helix-like DNA-binding domain superfamily/Winged helix DNA-binding domain"/>
    <property type="match status" value="1"/>
</dbReference>
<accession>A0A939JF23</accession>
<dbReference type="PANTHER" id="PTHR43133">
    <property type="entry name" value="RNA POLYMERASE ECF-TYPE SIGMA FACTO"/>
    <property type="match status" value="1"/>
</dbReference>
<keyword evidence="4" id="KW-0804">Transcription</keyword>
<evidence type="ECO:0000259" key="6">
    <source>
        <dbReference type="Pfam" id="PF08281"/>
    </source>
</evidence>
<keyword evidence="8" id="KW-1185">Reference proteome</keyword>
<evidence type="ECO:0000313" key="7">
    <source>
        <dbReference type="EMBL" id="MBO0360553.1"/>
    </source>
</evidence>
<dbReference type="Pfam" id="PF04542">
    <property type="entry name" value="Sigma70_r2"/>
    <property type="match status" value="1"/>
</dbReference>
<feature type="domain" description="RNA polymerase sigma-70 region 2" evidence="5">
    <location>
        <begin position="34"/>
        <end position="97"/>
    </location>
</feature>
<feature type="domain" description="RNA polymerase sigma factor 70 region 4 type 2" evidence="6">
    <location>
        <begin position="132"/>
        <end position="182"/>
    </location>
</feature>
<dbReference type="CDD" id="cd06171">
    <property type="entry name" value="Sigma70_r4"/>
    <property type="match status" value="1"/>
</dbReference>